<dbReference type="Gene3D" id="3.40.830.10">
    <property type="entry name" value="LigB-like"/>
    <property type="match status" value="1"/>
</dbReference>
<dbReference type="AlphaFoldDB" id="A0A1H6VMY4"/>
<evidence type="ECO:0000256" key="1">
    <source>
        <dbReference type="ARBA" id="ARBA00001947"/>
    </source>
</evidence>
<dbReference type="NCBIfam" id="NF007914">
    <property type="entry name" value="PRK10628.1"/>
    <property type="match status" value="1"/>
</dbReference>
<proteinExistence type="inferred from homology"/>
<keyword evidence="4" id="KW-0862">Zinc</keyword>
<gene>
    <name evidence="7" type="ORF">SAMN05660742_1036</name>
</gene>
<dbReference type="PANTHER" id="PTHR30096">
    <property type="entry name" value="4,5-DOPA DIOXYGENASE EXTRADIOL-LIKE PROTEIN"/>
    <property type="match status" value="1"/>
</dbReference>
<dbReference type="EMBL" id="FNZK01000003">
    <property type="protein sequence ID" value="SEJ06009.1"/>
    <property type="molecule type" value="Genomic_DNA"/>
</dbReference>
<keyword evidence="5" id="KW-0560">Oxidoreductase</keyword>
<dbReference type="Pfam" id="PF02900">
    <property type="entry name" value="LigB"/>
    <property type="match status" value="1"/>
</dbReference>
<sequence length="255" mass="28711">MSKMPVLFIGHGSPMNAIEDNSFTHEWEEMAKKIPIPKTILVISAHWYVKGTKVLEDANPKMTYDMYGFPKKLYQVIYNAPGAVKTAKCVQELLGDTVQVDNSWGYDHGNWAVLHKMYPNCDIPVTQLSVDQTLSAEGHFLLGQKLKPLRDEGVLILASGDVVHNLQRADWNSTSGYDWAETFDHQIRDEVLAGRYENIINYEVFGKPAQWSVPTPDHYYPLLYMIGAADADDKVKVYNDACVMGSLSMTSYLLG</sequence>
<name>A0A1H6VMY4_9FIRM</name>
<dbReference type="PIRSF" id="PIRSF006157">
    <property type="entry name" value="Doxgns_DODA"/>
    <property type="match status" value="1"/>
</dbReference>
<keyword evidence="7" id="KW-0223">Dioxygenase</keyword>
<evidence type="ECO:0000259" key="6">
    <source>
        <dbReference type="Pfam" id="PF02900"/>
    </source>
</evidence>
<dbReference type="GO" id="GO:0016702">
    <property type="term" value="F:oxidoreductase activity, acting on single donors with incorporation of molecular oxygen, incorporation of two atoms of oxygen"/>
    <property type="evidence" value="ECO:0007669"/>
    <property type="project" value="UniProtKB-ARBA"/>
</dbReference>
<protein>
    <submittedName>
        <fullName evidence="7">Aromatic ring-opening dioxygenase, catalytic subunit, LigB family</fullName>
    </submittedName>
</protein>
<keyword evidence="8" id="KW-1185">Reference proteome</keyword>
<dbReference type="GO" id="GO:0008198">
    <property type="term" value="F:ferrous iron binding"/>
    <property type="evidence" value="ECO:0007669"/>
    <property type="project" value="InterPro"/>
</dbReference>
<dbReference type="InterPro" id="IPR004183">
    <property type="entry name" value="Xdiol_dOase_suB"/>
</dbReference>
<evidence type="ECO:0000256" key="2">
    <source>
        <dbReference type="ARBA" id="ARBA00007581"/>
    </source>
</evidence>
<dbReference type="GO" id="GO:0008270">
    <property type="term" value="F:zinc ion binding"/>
    <property type="evidence" value="ECO:0007669"/>
    <property type="project" value="InterPro"/>
</dbReference>
<keyword evidence="3" id="KW-0479">Metal-binding</keyword>
<dbReference type="Proteomes" id="UP000199662">
    <property type="component" value="Unassembled WGS sequence"/>
</dbReference>
<comment type="cofactor">
    <cofactor evidence="1">
        <name>Zn(2+)</name>
        <dbReference type="ChEBI" id="CHEBI:29105"/>
    </cofactor>
</comment>
<evidence type="ECO:0000313" key="7">
    <source>
        <dbReference type="EMBL" id="SEJ06009.1"/>
    </source>
</evidence>
<evidence type="ECO:0000256" key="4">
    <source>
        <dbReference type="ARBA" id="ARBA00022833"/>
    </source>
</evidence>
<dbReference type="InterPro" id="IPR014436">
    <property type="entry name" value="Extradiol_dOase_DODA"/>
</dbReference>
<evidence type="ECO:0000313" key="8">
    <source>
        <dbReference type="Proteomes" id="UP000199662"/>
    </source>
</evidence>
<dbReference type="STRING" id="84035.SAMN05660742_1036"/>
<organism evidence="7 8">
    <name type="scientific">Propionispira arboris</name>
    <dbReference type="NCBI Taxonomy" id="84035"/>
    <lineage>
        <taxon>Bacteria</taxon>
        <taxon>Bacillati</taxon>
        <taxon>Bacillota</taxon>
        <taxon>Negativicutes</taxon>
        <taxon>Selenomonadales</taxon>
        <taxon>Selenomonadaceae</taxon>
        <taxon>Propionispira</taxon>
    </lineage>
</organism>
<reference evidence="7 8" key="1">
    <citation type="submission" date="2016-10" db="EMBL/GenBank/DDBJ databases">
        <authorList>
            <person name="de Groot N.N."/>
        </authorList>
    </citation>
    <scope>NUCLEOTIDE SEQUENCE [LARGE SCALE GENOMIC DNA]</scope>
    <source>
        <strain evidence="7 8">DSM 2179</strain>
    </source>
</reference>
<feature type="domain" description="Extradiol ring-cleavage dioxygenase class III enzyme subunit B" evidence="6">
    <location>
        <begin position="20"/>
        <end position="252"/>
    </location>
</feature>
<dbReference type="PANTHER" id="PTHR30096:SF0">
    <property type="entry name" value="4,5-DOPA DIOXYGENASE EXTRADIOL-LIKE PROTEIN"/>
    <property type="match status" value="1"/>
</dbReference>
<dbReference type="SUPFAM" id="SSF53213">
    <property type="entry name" value="LigB-like"/>
    <property type="match status" value="1"/>
</dbReference>
<evidence type="ECO:0000256" key="3">
    <source>
        <dbReference type="ARBA" id="ARBA00022723"/>
    </source>
</evidence>
<dbReference type="RefSeq" id="WP_091829290.1">
    <property type="nucleotide sequence ID" value="NZ_FNZK01000003.1"/>
</dbReference>
<accession>A0A1H6VMY4</accession>
<comment type="similarity">
    <text evidence="2">Belongs to the DODA-type extradiol aromatic ring-opening dioxygenase family.</text>
</comment>
<dbReference type="CDD" id="cd07363">
    <property type="entry name" value="45_DOPA_Dioxygenase"/>
    <property type="match status" value="1"/>
</dbReference>
<evidence type="ECO:0000256" key="5">
    <source>
        <dbReference type="ARBA" id="ARBA00023002"/>
    </source>
</evidence>